<feature type="transmembrane region" description="Helical" evidence="1">
    <location>
        <begin position="12"/>
        <end position="33"/>
    </location>
</feature>
<keyword evidence="1" id="KW-1133">Transmembrane helix</keyword>
<dbReference type="Pfam" id="PF06687">
    <property type="entry name" value="SUR7"/>
    <property type="match status" value="1"/>
</dbReference>
<dbReference type="EMBL" id="PTQR01000066">
    <property type="protein sequence ID" value="TKX22422.1"/>
    <property type="molecule type" value="Genomic_DNA"/>
</dbReference>
<accession>A0A4V6DTX9</accession>
<keyword evidence="1" id="KW-0472">Membrane</keyword>
<comment type="caution">
    <text evidence="2">The sequence shown here is derived from an EMBL/GenBank/DDBJ whole genome shotgun (WGS) entry which is preliminary data.</text>
</comment>
<dbReference type="GO" id="GO:0005886">
    <property type="term" value="C:plasma membrane"/>
    <property type="evidence" value="ECO:0007669"/>
    <property type="project" value="InterPro"/>
</dbReference>
<dbReference type="InterPro" id="IPR009571">
    <property type="entry name" value="SUR7/Rim9-like_fungi"/>
</dbReference>
<keyword evidence="1" id="KW-0812">Transmembrane</keyword>
<dbReference type="AlphaFoldDB" id="A0A4V6DTX9"/>
<feature type="transmembrane region" description="Helical" evidence="1">
    <location>
        <begin position="192"/>
        <end position="217"/>
    </location>
</feature>
<protein>
    <submittedName>
        <fullName evidence="2">Putative Ca2+ regulator and membrane fusion protein 2</fullName>
    </submittedName>
</protein>
<evidence type="ECO:0000313" key="2">
    <source>
        <dbReference type="EMBL" id="TKX22422.1"/>
    </source>
</evidence>
<sequence length="236" mass="25326">MGLPSMASIKGLGAGILLWILAIPIFLFTLFPLMSSTSAGVSNIYLLSAAWNTEARKDTLLRIGYYGLCWVGGGKPTLCLATTGASAKSIADKHFPEDGRDDSIRGIQFALDLQRKVFVAFITAGGLAWLVSLVLVTFIIISKGNAGRSWRYAARLLASIAAVLMVSSAWATNQAIKAMIVMDEYTAGDQRYFTAGNTLVALQWIAAILACVFAFGVNHVSGSGQREQVYTYNLGK</sequence>
<organism evidence="2 3">
    <name type="scientific">Elsinoe australis</name>
    <dbReference type="NCBI Taxonomy" id="40998"/>
    <lineage>
        <taxon>Eukaryota</taxon>
        <taxon>Fungi</taxon>
        <taxon>Dikarya</taxon>
        <taxon>Ascomycota</taxon>
        <taxon>Pezizomycotina</taxon>
        <taxon>Dothideomycetes</taxon>
        <taxon>Dothideomycetidae</taxon>
        <taxon>Myriangiales</taxon>
        <taxon>Elsinoaceae</taxon>
        <taxon>Elsinoe</taxon>
    </lineage>
</organism>
<reference evidence="2 3" key="1">
    <citation type="submission" date="2018-02" db="EMBL/GenBank/DDBJ databases">
        <title>Draft genome sequences of Elsinoe sp., causing black scab on jojoba.</title>
        <authorList>
            <person name="Stodart B."/>
            <person name="Jeffress S."/>
            <person name="Ash G."/>
            <person name="Arun Chinnappa K."/>
        </authorList>
    </citation>
    <scope>NUCLEOTIDE SEQUENCE [LARGE SCALE GENOMIC DNA]</scope>
    <source>
        <strain evidence="2 3">Hillstone_2</strain>
    </source>
</reference>
<feature type="transmembrane region" description="Helical" evidence="1">
    <location>
        <begin position="153"/>
        <end position="172"/>
    </location>
</feature>
<evidence type="ECO:0000256" key="1">
    <source>
        <dbReference type="SAM" id="Phobius"/>
    </source>
</evidence>
<gene>
    <name evidence="2" type="ORF">C1H76_5204</name>
</gene>
<name>A0A4V6DTX9_9PEZI</name>
<dbReference type="Proteomes" id="UP000308133">
    <property type="component" value="Unassembled WGS sequence"/>
</dbReference>
<proteinExistence type="predicted"/>
<evidence type="ECO:0000313" key="3">
    <source>
        <dbReference type="Proteomes" id="UP000308133"/>
    </source>
</evidence>
<feature type="transmembrane region" description="Helical" evidence="1">
    <location>
        <begin position="118"/>
        <end position="141"/>
    </location>
</feature>